<feature type="region of interest" description="Disordered" evidence="1">
    <location>
        <begin position="317"/>
        <end position="345"/>
    </location>
</feature>
<feature type="compositionally biased region" description="Polar residues" evidence="1">
    <location>
        <begin position="336"/>
        <end position="345"/>
    </location>
</feature>
<dbReference type="RefSeq" id="WP_252473220.1">
    <property type="nucleotide sequence ID" value="NZ_JALBWM010000300.1"/>
</dbReference>
<accession>A0A9X2J7X2</accession>
<dbReference type="Proteomes" id="UP001139028">
    <property type="component" value="Unassembled WGS sequence"/>
</dbReference>
<reference evidence="2" key="1">
    <citation type="journal article" date="2022" name="Arch. Microbiol.">
        <title>Microbulbifer okhotskensis sp. nov., isolated from a deep bottom sediment of the Okhotsk Sea.</title>
        <authorList>
            <person name="Romanenko L."/>
            <person name="Kurilenko V."/>
            <person name="Otstavnykh N."/>
            <person name="Velansky P."/>
            <person name="Isaeva M."/>
            <person name="Mikhailov V."/>
        </authorList>
    </citation>
    <scope>NUCLEOTIDE SEQUENCE</scope>
    <source>
        <strain evidence="2">OS29</strain>
    </source>
</reference>
<evidence type="ECO:0000313" key="3">
    <source>
        <dbReference type="Proteomes" id="UP001139028"/>
    </source>
</evidence>
<dbReference type="AlphaFoldDB" id="A0A9X2J7X2"/>
<feature type="compositionally biased region" description="Low complexity" evidence="1">
    <location>
        <begin position="317"/>
        <end position="335"/>
    </location>
</feature>
<organism evidence="2 3">
    <name type="scientific">Microbulbifer okhotskensis</name>
    <dbReference type="NCBI Taxonomy" id="2926617"/>
    <lineage>
        <taxon>Bacteria</taxon>
        <taxon>Pseudomonadati</taxon>
        <taxon>Pseudomonadota</taxon>
        <taxon>Gammaproteobacteria</taxon>
        <taxon>Cellvibrionales</taxon>
        <taxon>Microbulbiferaceae</taxon>
        <taxon>Microbulbifer</taxon>
    </lineage>
</organism>
<keyword evidence="3" id="KW-1185">Reference proteome</keyword>
<feature type="non-terminal residue" evidence="2">
    <location>
        <position position="1"/>
    </location>
</feature>
<sequence length="363" mass="39440">IRRVDNSRQITIINKQIADLNQSLKEAEERLANLGKPKTPVNDDEPVSLVPDSNIPTSLNAQDDLPGLEQALQEQFERTAQSRLDTVENLRQSLLTEEEAMAESYRHRKRIIEENVHDPEKRDDLLQRNQEQYSEEIDARLQGLKDSWLTESELLQVRQDEEMEILDQGFISKRDLLADHLATTQATEEDSRQAILSLEGEYQRNLTSLEDKHRKQRKKMEDAANKSQLTSTFSTFNSMLGIAAAFSPKLFKIQQKLALAKALVTLPAAVIESFDNAGGYPTGIPAAAAMAAAGAAEIAQLKSVSFGSGGSASTGAAGSTSAGSLTSPASPLASSDSISTESGEQAGTQVIFQIAGDVNGDNA</sequence>
<name>A0A9X2J7X2_9GAMM</name>
<dbReference type="EMBL" id="JALBWM010000300">
    <property type="protein sequence ID" value="MCO1337034.1"/>
    <property type="molecule type" value="Genomic_DNA"/>
</dbReference>
<evidence type="ECO:0000313" key="2">
    <source>
        <dbReference type="EMBL" id="MCO1337034.1"/>
    </source>
</evidence>
<gene>
    <name evidence="2" type="ORF">MO867_22170</name>
</gene>
<proteinExistence type="predicted"/>
<comment type="caution">
    <text evidence="2">The sequence shown here is derived from an EMBL/GenBank/DDBJ whole genome shotgun (WGS) entry which is preliminary data.</text>
</comment>
<protein>
    <submittedName>
        <fullName evidence="2">Uncharacterized protein</fullName>
    </submittedName>
</protein>
<feature type="non-terminal residue" evidence="2">
    <location>
        <position position="363"/>
    </location>
</feature>
<evidence type="ECO:0000256" key="1">
    <source>
        <dbReference type="SAM" id="MobiDB-lite"/>
    </source>
</evidence>